<organism evidence="2 3">
    <name type="scientific">Bacillus salipaludis</name>
    <dbReference type="NCBI Taxonomy" id="2547811"/>
    <lineage>
        <taxon>Bacteria</taxon>
        <taxon>Bacillati</taxon>
        <taxon>Bacillota</taxon>
        <taxon>Bacilli</taxon>
        <taxon>Bacillales</taxon>
        <taxon>Bacillaceae</taxon>
        <taxon>Bacillus</taxon>
    </lineage>
</organism>
<evidence type="ECO:0000313" key="3">
    <source>
        <dbReference type="Proteomes" id="UP000295132"/>
    </source>
</evidence>
<name>A0A4R5VKH9_9BACI</name>
<dbReference type="AlphaFoldDB" id="A0A4R5VKH9"/>
<comment type="caution">
    <text evidence="2">The sequence shown here is derived from an EMBL/GenBank/DDBJ whole genome shotgun (WGS) entry which is preliminary data.</text>
</comment>
<gene>
    <name evidence="2" type="ORF">E2K98_26695</name>
</gene>
<keyword evidence="1" id="KW-1133">Transmembrane helix</keyword>
<feature type="transmembrane region" description="Helical" evidence="1">
    <location>
        <begin position="12"/>
        <end position="32"/>
    </location>
</feature>
<dbReference type="Proteomes" id="UP000295132">
    <property type="component" value="Unassembled WGS sequence"/>
</dbReference>
<evidence type="ECO:0000256" key="1">
    <source>
        <dbReference type="SAM" id="Phobius"/>
    </source>
</evidence>
<keyword evidence="1" id="KW-0812">Transmembrane</keyword>
<keyword evidence="1" id="KW-0472">Membrane</keyword>
<dbReference type="EMBL" id="SMYO01000023">
    <property type="protein sequence ID" value="TDK56330.1"/>
    <property type="molecule type" value="Genomic_DNA"/>
</dbReference>
<feature type="transmembrane region" description="Helical" evidence="1">
    <location>
        <begin position="133"/>
        <end position="154"/>
    </location>
</feature>
<feature type="transmembrane region" description="Helical" evidence="1">
    <location>
        <begin position="78"/>
        <end position="99"/>
    </location>
</feature>
<reference evidence="2 3" key="1">
    <citation type="submission" date="2019-03" db="EMBL/GenBank/DDBJ databases">
        <title>Bacillus niacini sp. nov. a Nicotinate-Metabolizing Mesophile Isolated from Soil.</title>
        <authorList>
            <person name="Zhang G."/>
        </authorList>
    </citation>
    <scope>NUCLEOTIDE SEQUENCE [LARGE SCALE GENOMIC DNA]</scope>
    <source>
        <strain evidence="2 3">WN066</strain>
    </source>
</reference>
<protein>
    <submittedName>
        <fullName evidence="2">Uncharacterized protein</fullName>
    </submittedName>
</protein>
<proteinExistence type="predicted"/>
<feature type="transmembrane region" description="Helical" evidence="1">
    <location>
        <begin position="201"/>
        <end position="218"/>
    </location>
</feature>
<sequence length="279" mass="33566">MRKKKKLFNKNSTPFLILAIIHVVMFLILLKRKNHKDVWILLLSNIGFAYLFEYPTLNLFHGYRYKPSIMKKRVFDTILGGIFSQAFYVPITATFLTLLNKNWKWKINFSIFYYSIEKLFIRLNIYKVNWWKPIYTLVLLNVYFYISDGFYKALSTKKRWAMNIAHYLAIEVVWITLMYISAMKRLIRFGRGYFHTWTEHFKIIPLYSLILSLIATITSSKAGLFYRILLPLIHIILDLILVKMDILKVNIKQFFVTCSRYFLMTFISRFFYKTIHKKT</sequence>
<feature type="transmembrane region" description="Helical" evidence="1">
    <location>
        <begin position="160"/>
        <end position="180"/>
    </location>
</feature>
<evidence type="ECO:0000313" key="2">
    <source>
        <dbReference type="EMBL" id="TDK56330.1"/>
    </source>
</evidence>
<accession>A0A4R5VKH9</accession>
<feature type="transmembrane region" description="Helical" evidence="1">
    <location>
        <begin position="38"/>
        <end position="57"/>
    </location>
</feature>
<dbReference type="RefSeq" id="WP_133339544.1">
    <property type="nucleotide sequence ID" value="NZ_SMYO01000023.1"/>
</dbReference>